<dbReference type="AlphaFoldDB" id="A0A6I6N8I6"/>
<dbReference type="Gene3D" id="3.40.50.1110">
    <property type="entry name" value="SGNH hydrolase"/>
    <property type="match status" value="1"/>
</dbReference>
<evidence type="ECO:0000256" key="1">
    <source>
        <dbReference type="PIRSR" id="PIRSR637460-1"/>
    </source>
</evidence>
<evidence type="ECO:0000256" key="2">
    <source>
        <dbReference type="PIRSR" id="PIRSR637460-2"/>
    </source>
</evidence>
<proteinExistence type="predicted"/>
<feature type="active site" evidence="1">
    <location>
        <position position="253"/>
    </location>
</feature>
<organism evidence="5 6">
    <name type="scientific">Streptomyces broussonetiae</name>
    <dbReference type="NCBI Taxonomy" id="2686304"/>
    <lineage>
        <taxon>Bacteria</taxon>
        <taxon>Bacillati</taxon>
        <taxon>Actinomycetota</taxon>
        <taxon>Actinomycetes</taxon>
        <taxon>Kitasatosporales</taxon>
        <taxon>Streptomycetaceae</taxon>
        <taxon>Streptomyces</taxon>
    </lineage>
</organism>
<keyword evidence="2" id="KW-1015">Disulfide bond</keyword>
<dbReference type="CDD" id="cd01823">
    <property type="entry name" value="SEST_like"/>
    <property type="match status" value="1"/>
</dbReference>
<keyword evidence="6" id="KW-1185">Reference proteome</keyword>
<dbReference type="PANTHER" id="PTHR37981">
    <property type="entry name" value="LIPASE 2"/>
    <property type="match status" value="1"/>
</dbReference>
<feature type="disulfide bond" evidence="2">
    <location>
        <begin position="63"/>
        <end position="88"/>
    </location>
</feature>
<feature type="active site" description="Nucleophile" evidence="1">
    <location>
        <position position="46"/>
    </location>
</feature>
<feature type="signal peptide" evidence="3">
    <location>
        <begin position="1"/>
        <end position="29"/>
    </location>
</feature>
<name>A0A6I6N8I6_9ACTN</name>
<dbReference type="RefSeq" id="WP_158920767.1">
    <property type="nucleotide sequence ID" value="NZ_CP047020.1"/>
</dbReference>
<evidence type="ECO:0000313" key="6">
    <source>
        <dbReference type="Proteomes" id="UP000436138"/>
    </source>
</evidence>
<reference evidence="5 6" key="1">
    <citation type="submission" date="2019-12" db="EMBL/GenBank/DDBJ databases">
        <title>Streptomyces sp. strain T44 isolated from rhizosphere soil of Broussonetia papyrifera.</title>
        <authorList>
            <person name="Mo P."/>
        </authorList>
    </citation>
    <scope>NUCLEOTIDE SEQUENCE [LARGE SCALE GENOMIC DNA]</scope>
    <source>
        <strain evidence="5 6">T44</strain>
    </source>
</reference>
<accession>A0A6I6N8I6</accession>
<feature type="chain" id="PRO_5026278810" evidence="3">
    <location>
        <begin position="30"/>
        <end position="271"/>
    </location>
</feature>
<protein>
    <submittedName>
        <fullName evidence="5">Lipase</fullName>
    </submittedName>
</protein>
<keyword evidence="3" id="KW-0732">Signal</keyword>
<dbReference type="InterPro" id="IPR037460">
    <property type="entry name" value="SEST-like"/>
</dbReference>
<feature type="domain" description="SGNH hydrolase-type esterase" evidence="4">
    <location>
        <begin position="42"/>
        <end position="259"/>
    </location>
</feature>
<dbReference type="PANTHER" id="PTHR37981:SF1">
    <property type="entry name" value="SGNH HYDROLASE-TYPE ESTERASE DOMAIN-CONTAINING PROTEIN"/>
    <property type="match status" value="1"/>
</dbReference>
<dbReference type="Proteomes" id="UP000436138">
    <property type="component" value="Chromosome"/>
</dbReference>
<feature type="disulfide bond" evidence="2">
    <location>
        <begin position="187"/>
        <end position="234"/>
    </location>
</feature>
<dbReference type="InterPro" id="IPR036514">
    <property type="entry name" value="SGNH_hydro_sf"/>
</dbReference>
<evidence type="ECO:0000313" key="5">
    <source>
        <dbReference type="EMBL" id="QHA04746.1"/>
    </source>
</evidence>
<dbReference type="InterPro" id="IPR013830">
    <property type="entry name" value="SGNH_hydro"/>
</dbReference>
<dbReference type="SUPFAM" id="SSF52266">
    <property type="entry name" value="SGNH hydrolase"/>
    <property type="match status" value="1"/>
</dbReference>
<evidence type="ECO:0000259" key="4">
    <source>
        <dbReference type="Pfam" id="PF13472"/>
    </source>
</evidence>
<dbReference type="KEGG" id="sbro:GQF42_16880"/>
<dbReference type="Pfam" id="PF13472">
    <property type="entry name" value="Lipase_GDSL_2"/>
    <property type="match status" value="1"/>
</dbReference>
<sequence length="271" mass="28506">MRQSRTAAGASCLVLATALLTGLTGPATAQGTPRTATVGYVALGDSYSSGVGAGDYLPGRTECKRSSRAYPVLWAAAHHVESFAFPACNGARTKDVLSGQLDPLGPPTRLVSLTVGGSDAGFSSVMTICALGGTSRCLAAVDRARAIMDDSLPRDLDRLYSAIRDRAPGAHVVVLGYPHLYHLRGTCRTGLEDTARAAVDSAVDHLDTVIAKRSADHGFTFADVRSAFTGHEICSPSPWLHSVELLRITESYHPTAPGQSRGYLPALDRVS</sequence>
<evidence type="ECO:0000256" key="3">
    <source>
        <dbReference type="SAM" id="SignalP"/>
    </source>
</evidence>
<dbReference type="GO" id="GO:0004806">
    <property type="term" value="F:triacylglycerol lipase activity"/>
    <property type="evidence" value="ECO:0007669"/>
    <property type="project" value="TreeGrafter"/>
</dbReference>
<feature type="disulfide bond" evidence="2">
    <location>
        <begin position="129"/>
        <end position="137"/>
    </location>
</feature>
<dbReference type="GO" id="GO:0019433">
    <property type="term" value="P:triglyceride catabolic process"/>
    <property type="evidence" value="ECO:0007669"/>
    <property type="project" value="TreeGrafter"/>
</dbReference>
<dbReference type="EMBL" id="CP047020">
    <property type="protein sequence ID" value="QHA04746.1"/>
    <property type="molecule type" value="Genomic_DNA"/>
</dbReference>
<gene>
    <name evidence="5" type="ORF">GQF42_16880</name>
</gene>